<gene>
    <name evidence="2" type="ORF">ANE_LOCUS11840</name>
</gene>
<evidence type="ECO:0000313" key="2">
    <source>
        <dbReference type="EMBL" id="VVB01396.1"/>
    </source>
</evidence>
<dbReference type="AlphaFoldDB" id="A0A565BIC4"/>
<evidence type="ECO:0000256" key="1">
    <source>
        <dbReference type="SAM" id="MobiDB-lite"/>
    </source>
</evidence>
<comment type="caution">
    <text evidence="2">The sequence shown here is derived from an EMBL/GenBank/DDBJ whole genome shotgun (WGS) entry which is preliminary data.</text>
</comment>
<accession>A0A565BIC4</accession>
<proteinExistence type="predicted"/>
<keyword evidence="3" id="KW-1185">Reference proteome</keyword>
<dbReference type="EMBL" id="CABITT030000004">
    <property type="protein sequence ID" value="VVB01396.1"/>
    <property type="molecule type" value="Genomic_DNA"/>
</dbReference>
<feature type="region of interest" description="Disordered" evidence="1">
    <location>
        <begin position="39"/>
        <end position="78"/>
    </location>
</feature>
<reference evidence="2" key="1">
    <citation type="submission" date="2019-07" db="EMBL/GenBank/DDBJ databases">
        <authorList>
            <person name="Dittberner H."/>
        </authorList>
    </citation>
    <scope>NUCLEOTIDE SEQUENCE [LARGE SCALE GENOMIC DNA]</scope>
</reference>
<feature type="compositionally biased region" description="Basic residues" evidence="1">
    <location>
        <begin position="39"/>
        <end position="49"/>
    </location>
</feature>
<organism evidence="2 3">
    <name type="scientific">Arabis nemorensis</name>
    <dbReference type="NCBI Taxonomy" id="586526"/>
    <lineage>
        <taxon>Eukaryota</taxon>
        <taxon>Viridiplantae</taxon>
        <taxon>Streptophyta</taxon>
        <taxon>Embryophyta</taxon>
        <taxon>Tracheophyta</taxon>
        <taxon>Spermatophyta</taxon>
        <taxon>Magnoliopsida</taxon>
        <taxon>eudicotyledons</taxon>
        <taxon>Gunneridae</taxon>
        <taxon>Pentapetalae</taxon>
        <taxon>rosids</taxon>
        <taxon>malvids</taxon>
        <taxon>Brassicales</taxon>
        <taxon>Brassicaceae</taxon>
        <taxon>Arabideae</taxon>
        <taxon>Arabis</taxon>
    </lineage>
</organism>
<name>A0A565BIC4_9BRAS</name>
<protein>
    <submittedName>
        <fullName evidence="2">Uncharacterized protein</fullName>
    </submittedName>
</protein>
<sequence>MSKGCSRNAIVTTSLPVEKTMSTREVHQVEDVFVQVRHGGRRHDSHRNRQVIGGGGERGKLGSIPRESRGKNPGDILISNSFGRLGADLDNMEIQEQNKENIPTPNIQYPVQSTEKGTGLVFGAGSVQPLNRNFSNGNQVKRRGLIKNQDKNKPKLINSPKPTRGLIFSPLKEI</sequence>
<dbReference type="Proteomes" id="UP000489600">
    <property type="component" value="Unassembled WGS sequence"/>
</dbReference>
<evidence type="ECO:0000313" key="3">
    <source>
        <dbReference type="Proteomes" id="UP000489600"/>
    </source>
</evidence>